<evidence type="ECO:0000256" key="2">
    <source>
        <dbReference type="SAM" id="Phobius"/>
    </source>
</evidence>
<dbReference type="EMBL" id="CP029843">
    <property type="protein sequence ID" value="AWV06242.1"/>
    <property type="molecule type" value="Genomic_DNA"/>
</dbReference>
<gene>
    <name evidence="3" type="ORF">C9I47_0518</name>
</gene>
<evidence type="ECO:0000256" key="1">
    <source>
        <dbReference type="SAM" id="MobiDB-lite"/>
    </source>
</evidence>
<keyword evidence="2" id="KW-1133">Transmembrane helix</keyword>
<dbReference type="KEGG" id="lmb:C9I47_0518"/>
<accession>A0A2U9T3W4</accession>
<evidence type="ECO:0000313" key="4">
    <source>
        <dbReference type="Proteomes" id="UP000249447"/>
    </source>
</evidence>
<feature type="region of interest" description="Disordered" evidence="1">
    <location>
        <begin position="1"/>
        <end position="32"/>
    </location>
</feature>
<feature type="transmembrane region" description="Helical" evidence="2">
    <location>
        <begin position="77"/>
        <end position="103"/>
    </location>
</feature>
<feature type="compositionally biased region" description="Basic and acidic residues" evidence="1">
    <location>
        <begin position="163"/>
        <end position="174"/>
    </location>
</feature>
<protein>
    <submittedName>
        <fullName evidence="3">Membrane protein</fullName>
    </submittedName>
</protein>
<dbReference type="AlphaFoldDB" id="A0A2U9T3W4"/>
<keyword evidence="2" id="KW-0812">Transmembrane</keyword>
<proteinExistence type="predicted"/>
<dbReference type="RefSeq" id="WP_223250257.1">
    <property type="nucleotide sequence ID" value="NZ_CP029843.1"/>
</dbReference>
<evidence type="ECO:0000313" key="3">
    <source>
        <dbReference type="EMBL" id="AWV06242.1"/>
    </source>
</evidence>
<organism evidence="3 4">
    <name type="scientific">Marilutibacter maris</name>
    <dbReference type="NCBI Taxonomy" id="1605891"/>
    <lineage>
        <taxon>Bacteria</taxon>
        <taxon>Pseudomonadati</taxon>
        <taxon>Pseudomonadota</taxon>
        <taxon>Gammaproteobacteria</taxon>
        <taxon>Lysobacterales</taxon>
        <taxon>Lysobacteraceae</taxon>
        <taxon>Marilutibacter</taxon>
    </lineage>
</organism>
<feature type="compositionally biased region" description="Basic and acidic residues" evidence="1">
    <location>
        <begin position="1"/>
        <end position="10"/>
    </location>
</feature>
<feature type="transmembrane region" description="Helical" evidence="2">
    <location>
        <begin position="109"/>
        <end position="136"/>
    </location>
</feature>
<name>A0A2U9T3W4_9GAMM</name>
<feature type="region of interest" description="Disordered" evidence="1">
    <location>
        <begin position="154"/>
        <end position="174"/>
    </location>
</feature>
<sequence length="174" mass="17906">MSEETPRSQPDDGDGGPAPGRDDDARAAAGKASLEQALRDIGGAGREGLGAAADAGRALRGLLLADLALARAALGQALIWMGVTVAFGVAACLLTMAALIALLQTLGMSWLGALSITAVTCIAVTALGAWMAVRYLRHTGLDATRRQLRRVGLGDDEADEDTAGARDRDEEPRA</sequence>
<dbReference type="Proteomes" id="UP000249447">
    <property type="component" value="Chromosome"/>
</dbReference>
<keyword evidence="4" id="KW-1185">Reference proteome</keyword>
<reference evidence="3 4" key="1">
    <citation type="submission" date="2018-05" db="EMBL/GenBank/DDBJ databases">
        <title>The complete genome of Lysobacter maris HZ9B, a marine bacterium antagonistic against terrestrial plant pathogens.</title>
        <authorList>
            <person name="Zhang X.-Q."/>
        </authorList>
    </citation>
    <scope>NUCLEOTIDE SEQUENCE [LARGE SCALE GENOMIC DNA]</scope>
    <source>
        <strain evidence="3 4">HZ9B</strain>
    </source>
</reference>
<keyword evidence="2" id="KW-0472">Membrane</keyword>